<reference evidence="5" key="3">
    <citation type="submission" date="2025-04" db="UniProtKB">
        <authorList>
            <consortium name="RefSeq"/>
        </authorList>
    </citation>
    <scope>IDENTIFICATION</scope>
    <source>
        <strain evidence="5">CBS 304.34</strain>
    </source>
</reference>
<feature type="transmembrane region" description="Helical" evidence="2">
    <location>
        <begin position="28"/>
        <end position="51"/>
    </location>
</feature>
<dbReference type="GeneID" id="54465052"/>
<feature type="region of interest" description="Disordered" evidence="1">
    <location>
        <begin position="1"/>
        <end position="20"/>
    </location>
</feature>
<protein>
    <submittedName>
        <fullName evidence="3 5">Uncharacterized protein</fullName>
    </submittedName>
</protein>
<gene>
    <name evidence="3 5" type="ORF">BDZ99DRAFT_506195</name>
</gene>
<dbReference type="OrthoDB" id="5376312at2759"/>
<proteinExistence type="predicted"/>
<dbReference type="Proteomes" id="UP000504636">
    <property type="component" value="Unplaced"/>
</dbReference>
<keyword evidence="4" id="KW-1185">Reference proteome</keyword>
<feature type="compositionally biased region" description="Polar residues" evidence="1">
    <location>
        <begin position="348"/>
        <end position="359"/>
    </location>
</feature>
<reference evidence="5" key="2">
    <citation type="submission" date="2020-04" db="EMBL/GenBank/DDBJ databases">
        <authorList>
            <consortium name="NCBI Genome Project"/>
        </authorList>
    </citation>
    <scope>NUCLEOTIDE SEQUENCE</scope>
    <source>
        <strain evidence="5">CBS 304.34</strain>
    </source>
</reference>
<accession>A0A6A6Z3V6</accession>
<evidence type="ECO:0000313" key="3">
    <source>
        <dbReference type="EMBL" id="KAF2814845.1"/>
    </source>
</evidence>
<sequence length="434" mass="47875">MRIPVVRNEDSSSAKRAVKTSGNSAKTVVISVVVVVVLILLIVGFVVWSRIRANRNKFKARRAREGAGPIAAPKAEKKQKWKWNWTPWKRSHEYSDRLQEPESGRAASRDREMTASTNDDTTAAAAATVDRNTSVRSVMTLPSYSTAARENERILAREGERGGVDTVLEFPETNDEEEQRREDEMASLYQIRLARRAEQREREERRRLRREARARGDHHAVAELRQRAESAASQNASQTLIAEHQAAAAARERRVSSVQYAELGVQRHDGTRLRANSTESDVRPLLDSSASIGGGSQTASTLNTHYRGPSASSIMTASTRASDEYDFPSAQRTTTGTSAGDDFEVISLQESRSRSISQGPPTPGIDTDIPHVSPPNYDDGAWEEAPPYTSPVNTRAPQLPNLERLPSIHVTQEPPTPEAGRSVASLHGQEPRSG</sequence>
<evidence type="ECO:0000313" key="5">
    <source>
        <dbReference type="RefSeq" id="XP_033581809.1"/>
    </source>
</evidence>
<keyword evidence="2" id="KW-0812">Transmembrane</keyword>
<evidence type="ECO:0000313" key="4">
    <source>
        <dbReference type="Proteomes" id="UP000504636"/>
    </source>
</evidence>
<organism evidence="3">
    <name type="scientific">Mytilinidion resinicola</name>
    <dbReference type="NCBI Taxonomy" id="574789"/>
    <lineage>
        <taxon>Eukaryota</taxon>
        <taxon>Fungi</taxon>
        <taxon>Dikarya</taxon>
        <taxon>Ascomycota</taxon>
        <taxon>Pezizomycotina</taxon>
        <taxon>Dothideomycetes</taxon>
        <taxon>Pleosporomycetidae</taxon>
        <taxon>Mytilinidiales</taxon>
        <taxon>Mytilinidiaceae</taxon>
        <taxon>Mytilinidion</taxon>
    </lineage>
</organism>
<keyword evidence="2" id="KW-0472">Membrane</keyword>
<feature type="compositionally biased region" description="Polar residues" evidence="1">
    <location>
        <begin position="297"/>
        <end position="320"/>
    </location>
</feature>
<name>A0A6A6Z3V6_9PEZI</name>
<evidence type="ECO:0000256" key="1">
    <source>
        <dbReference type="SAM" id="MobiDB-lite"/>
    </source>
</evidence>
<keyword evidence="2" id="KW-1133">Transmembrane helix</keyword>
<dbReference type="AlphaFoldDB" id="A0A6A6Z3V6"/>
<reference evidence="3 5" key="1">
    <citation type="journal article" date="2020" name="Stud. Mycol.">
        <title>101 Dothideomycetes genomes: a test case for predicting lifestyles and emergence of pathogens.</title>
        <authorList>
            <person name="Haridas S."/>
            <person name="Albert R."/>
            <person name="Binder M."/>
            <person name="Bloem J."/>
            <person name="Labutti K."/>
            <person name="Salamov A."/>
            <person name="Andreopoulos B."/>
            <person name="Baker S."/>
            <person name="Barry K."/>
            <person name="Bills G."/>
            <person name="Bluhm B."/>
            <person name="Cannon C."/>
            <person name="Castanera R."/>
            <person name="Culley D."/>
            <person name="Daum C."/>
            <person name="Ezra D."/>
            <person name="Gonzalez J."/>
            <person name="Henrissat B."/>
            <person name="Kuo A."/>
            <person name="Liang C."/>
            <person name="Lipzen A."/>
            <person name="Lutzoni F."/>
            <person name="Magnuson J."/>
            <person name="Mondo S."/>
            <person name="Nolan M."/>
            <person name="Ohm R."/>
            <person name="Pangilinan J."/>
            <person name="Park H.-J."/>
            <person name="Ramirez L."/>
            <person name="Alfaro M."/>
            <person name="Sun H."/>
            <person name="Tritt A."/>
            <person name="Yoshinaga Y."/>
            <person name="Zwiers L.-H."/>
            <person name="Turgeon B."/>
            <person name="Goodwin S."/>
            <person name="Spatafora J."/>
            <person name="Crous P."/>
            <person name="Grigoriev I."/>
        </authorList>
    </citation>
    <scope>NUCLEOTIDE SEQUENCE</scope>
    <source>
        <strain evidence="3 5">CBS 304.34</strain>
    </source>
</reference>
<dbReference type="RefSeq" id="XP_033581809.1">
    <property type="nucleotide sequence ID" value="XM_033724159.1"/>
</dbReference>
<feature type="region of interest" description="Disordered" evidence="1">
    <location>
        <begin position="92"/>
        <end position="121"/>
    </location>
</feature>
<feature type="compositionally biased region" description="Basic and acidic residues" evidence="1">
    <location>
        <begin position="92"/>
        <end position="113"/>
    </location>
</feature>
<evidence type="ECO:0000256" key="2">
    <source>
        <dbReference type="SAM" id="Phobius"/>
    </source>
</evidence>
<feature type="region of interest" description="Disordered" evidence="1">
    <location>
        <begin position="275"/>
        <end position="434"/>
    </location>
</feature>
<dbReference type="EMBL" id="MU003694">
    <property type="protein sequence ID" value="KAF2814845.1"/>
    <property type="molecule type" value="Genomic_DNA"/>
</dbReference>